<dbReference type="Proteomes" id="UP000001693">
    <property type="component" value="Chromosome"/>
</dbReference>
<dbReference type="HOGENOM" id="CLU_070510_2_1_4"/>
<reference evidence="6 7" key="1">
    <citation type="submission" date="2008-03" db="EMBL/GenBank/DDBJ databases">
        <title>Complete sequence of Leptothrix cholodnii SP-6.</title>
        <authorList>
            <consortium name="US DOE Joint Genome Institute"/>
            <person name="Copeland A."/>
            <person name="Lucas S."/>
            <person name="Lapidus A."/>
            <person name="Glavina del Rio T."/>
            <person name="Dalin E."/>
            <person name="Tice H."/>
            <person name="Bruce D."/>
            <person name="Goodwin L."/>
            <person name="Pitluck S."/>
            <person name="Chertkov O."/>
            <person name="Brettin T."/>
            <person name="Detter J.C."/>
            <person name="Han C."/>
            <person name="Kuske C.R."/>
            <person name="Schmutz J."/>
            <person name="Larimer F."/>
            <person name="Land M."/>
            <person name="Hauser L."/>
            <person name="Kyrpides N."/>
            <person name="Lykidis A."/>
            <person name="Emerson D."/>
            <person name="Richardson P."/>
        </authorList>
    </citation>
    <scope>NUCLEOTIDE SEQUENCE [LARGE SCALE GENOMIC DNA]</scope>
    <source>
        <strain evidence="7">ATCC 51168 / LMG 8142 / SP-6</strain>
    </source>
</reference>
<dbReference type="KEGG" id="lch:Lcho_2735"/>
<dbReference type="NCBIfam" id="TIGR03170">
    <property type="entry name" value="flgA_cterm"/>
    <property type="match status" value="1"/>
</dbReference>
<gene>
    <name evidence="6" type="ordered locus">Lcho_2735</name>
</gene>
<dbReference type="InterPro" id="IPR017585">
    <property type="entry name" value="SAF_FlgA"/>
</dbReference>
<dbReference type="RefSeq" id="WP_012347754.1">
    <property type="nucleotide sequence ID" value="NC_010524.1"/>
</dbReference>
<evidence type="ECO:0000313" key="7">
    <source>
        <dbReference type="Proteomes" id="UP000001693"/>
    </source>
</evidence>
<name>B1XWJ9_LEPCP</name>
<dbReference type="eggNOG" id="COG1261">
    <property type="taxonomic scope" value="Bacteria"/>
</dbReference>
<accession>B1XWJ9</accession>
<protein>
    <submittedName>
        <fullName evidence="6">Flagella basal body P-ring formation protein FlgA</fullName>
    </submittedName>
</protein>
<dbReference type="GO" id="GO:0044780">
    <property type="term" value="P:bacterial-type flagellum assembly"/>
    <property type="evidence" value="ECO:0007669"/>
    <property type="project" value="InterPro"/>
</dbReference>
<dbReference type="Pfam" id="PF17656">
    <property type="entry name" value="ChapFlgA_N"/>
    <property type="match status" value="1"/>
</dbReference>
<dbReference type="GO" id="GO:0042597">
    <property type="term" value="C:periplasmic space"/>
    <property type="evidence" value="ECO:0007669"/>
    <property type="project" value="UniProtKB-SubCell"/>
</dbReference>
<dbReference type="InterPro" id="IPR013974">
    <property type="entry name" value="SAF"/>
</dbReference>
<dbReference type="InterPro" id="IPR041231">
    <property type="entry name" value="FlgA_N"/>
</dbReference>
<sequence precursor="true">MALPPPQRMWLRVWQRMHAARFRPGWPLMSLLALLFSISSAQADSAPQGGALPIADVLSLARSQAAIPAGARLEIEVGQLDPRLRLAPCNRIQAYLPPGVKPWGRTRVGLRCTEGPVAWNVYLPVTVRVWGQAVVTAGSLPADTVLGAADLRLGEVDLAEQASPAYTSMAELIGRRVARALPPGATLRADSLRARQWFAAGDTVRVITQGTGFAVSSEAQAMSPGLEGQPARLRTESGRILSAWPVGERRAEVRM</sequence>
<dbReference type="PANTHER" id="PTHR36307">
    <property type="entry name" value="FLAGELLA BASAL BODY P-RING FORMATION PROTEIN FLGA"/>
    <property type="match status" value="1"/>
</dbReference>
<organism evidence="6 7">
    <name type="scientific">Leptothrix cholodnii (strain ATCC 51168 / LMG 8142 / SP-6)</name>
    <name type="common">Leptothrix discophora (strain SP-6)</name>
    <dbReference type="NCBI Taxonomy" id="395495"/>
    <lineage>
        <taxon>Bacteria</taxon>
        <taxon>Pseudomonadati</taxon>
        <taxon>Pseudomonadota</taxon>
        <taxon>Betaproteobacteria</taxon>
        <taxon>Burkholderiales</taxon>
        <taxon>Sphaerotilaceae</taxon>
        <taxon>Leptothrix</taxon>
    </lineage>
</organism>
<feature type="signal peptide" evidence="4">
    <location>
        <begin position="1"/>
        <end position="43"/>
    </location>
</feature>
<proteinExistence type="predicted"/>
<dbReference type="Pfam" id="PF13144">
    <property type="entry name" value="ChapFlgA"/>
    <property type="match status" value="1"/>
</dbReference>
<dbReference type="Gene3D" id="3.90.1210.10">
    <property type="entry name" value="Antifreeze-like/N-acetylneuraminic acid synthase C-terminal domain"/>
    <property type="match status" value="1"/>
</dbReference>
<comment type="subcellular location">
    <subcellularLocation>
        <location evidence="1">Periplasm</location>
    </subcellularLocation>
</comment>
<dbReference type="EMBL" id="CP001013">
    <property type="protein sequence ID" value="ACB35000.1"/>
    <property type="molecule type" value="Genomic_DNA"/>
</dbReference>
<keyword evidence="6" id="KW-0282">Flagellum</keyword>
<dbReference type="InterPro" id="IPR039246">
    <property type="entry name" value="Flagellar_FlgA"/>
</dbReference>
<feature type="chain" id="PRO_5002772810" evidence="4">
    <location>
        <begin position="44"/>
        <end position="255"/>
    </location>
</feature>
<keyword evidence="3" id="KW-0574">Periplasm</keyword>
<dbReference type="AlphaFoldDB" id="B1XWJ9"/>
<dbReference type="STRING" id="395495.Lcho_2735"/>
<dbReference type="CDD" id="cd11614">
    <property type="entry name" value="SAF_CpaB_FlgA_like"/>
    <property type="match status" value="1"/>
</dbReference>
<evidence type="ECO:0000259" key="5">
    <source>
        <dbReference type="SMART" id="SM00858"/>
    </source>
</evidence>
<keyword evidence="7" id="KW-1185">Reference proteome</keyword>
<feature type="domain" description="SAF" evidence="5">
    <location>
        <begin position="131"/>
        <end position="193"/>
    </location>
</feature>
<dbReference type="PANTHER" id="PTHR36307:SF1">
    <property type="entry name" value="FLAGELLA BASAL BODY P-RING FORMATION PROTEIN FLGA"/>
    <property type="match status" value="1"/>
</dbReference>
<dbReference type="SMART" id="SM00858">
    <property type="entry name" value="SAF"/>
    <property type="match status" value="1"/>
</dbReference>
<dbReference type="Gene3D" id="2.30.30.760">
    <property type="match status" value="1"/>
</dbReference>
<evidence type="ECO:0000256" key="2">
    <source>
        <dbReference type="ARBA" id="ARBA00022729"/>
    </source>
</evidence>
<evidence type="ECO:0000256" key="3">
    <source>
        <dbReference type="ARBA" id="ARBA00022764"/>
    </source>
</evidence>
<keyword evidence="2 4" id="KW-0732">Signal</keyword>
<keyword evidence="6" id="KW-0969">Cilium</keyword>
<evidence type="ECO:0000256" key="4">
    <source>
        <dbReference type="SAM" id="SignalP"/>
    </source>
</evidence>
<evidence type="ECO:0000256" key="1">
    <source>
        <dbReference type="ARBA" id="ARBA00004418"/>
    </source>
</evidence>
<keyword evidence="6" id="KW-0966">Cell projection</keyword>
<evidence type="ECO:0000313" key="6">
    <source>
        <dbReference type="EMBL" id="ACB35000.1"/>
    </source>
</evidence>